<feature type="transmembrane region" description="Helical" evidence="1">
    <location>
        <begin position="41"/>
        <end position="58"/>
    </location>
</feature>
<dbReference type="EMBL" id="CP150637">
    <property type="protein sequence ID" value="WZW87051.1"/>
    <property type="molecule type" value="Genomic_DNA"/>
</dbReference>
<evidence type="ECO:0000313" key="3">
    <source>
        <dbReference type="Proteomes" id="UP001449178"/>
    </source>
</evidence>
<gene>
    <name evidence="2" type="ORF">WMO13_06605</name>
</gene>
<protein>
    <submittedName>
        <fullName evidence="2">Uncharacterized protein</fullName>
    </submittedName>
</protein>
<keyword evidence="3" id="KW-1185">Reference proteome</keyword>
<feature type="transmembrane region" description="Helical" evidence="1">
    <location>
        <begin position="17"/>
        <end position="35"/>
    </location>
</feature>
<keyword evidence="1" id="KW-0472">Membrane</keyword>
<proteinExistence type="predicted"/>
<organism evidence="2 3">
    <name type="scientific">Ignatzschineria larvae DSM 13226</name>
    <dbReference type="NCBI Taxonomy" id="1111732"/>
    <lineage>
        <taxon>Bacteria</taxon>
        <taxon>Pseudomonadati</taxon>
        <taxon>Pseudomonadota</taxon>
        <taxon>Gammaproteobacteria</taxon>
        <taxon>Cardiobacteriales</taxon>
        <taxon>Ignatzschineriaceae</taxon>
        <taxon>Ignatzschineria</taxon>
    </lineage>
</organism>
<keyword evidence="1" id="KW-0812">Transmembrane</keyword>
<accession>A0ABZ3BXU1</accession>
<evidence type="ECO:0000313" key="2">
    <source>
        <dbReference type="EMBL" id="WZW87051.1"/>
    </source>
</evidence>
<sequence length="73" mass="8073">MIKQLLMSNEKYSTNKFILVSAFIVSSIVVLYTMVANPDHLTGVLGFYLSIAGTLTVTKGVKDHSKEKLDHES</sequence>
<dbReference type="Proteomes" id="UP001449178">
    <property type="component" value="Chromosome"/>
</dbReference>
<keyword evidence="1" id="KW-1133">Transmembrane helix</keyword>
<dbReference type="RefSeq" id="WP_026878510.1">
    <property type="nucleotide sequence ID" value="NZ_AZOD01000009.1"/>
</dbReference>
<evidence type="ECO:0000256" key="1">
    <source>
        <dbReference type="SAM" id="Phobius"/>
    </source>
</evidence>
<reference evidence="2 3" key="1">
    <citation type="submission" date="2024-03" db="EMBL/GenBank/DDBJ databases">
        <title>Complete Genome Sequence and Annotation of Ignatzschineria larvae DSM 13226.</title>
        <authorList>
            <person name="Cantrell E."/>
            <person name="Burcham Z.M."/>
        </authorList>
    </citation>
    <scope>NUCLEOTIDE SEQUENCE [LARGE SCALE GENOMIC DNA]</scope>
    <source>
        <strain evidence="2 3">DSM 13226</strain>
    </source>
</reference>
<name>A0ABZ3BXU1_9GAMM</name>